<evidence type="ECO:0000313" key="4">
    <source>
        <dbReference type="Proteomes" id="UP000759537"/>
    </source>
</evidence>
<reference evidence="3" key="1">
    <citation type="submission" date="2019-10" db="EMBL/GenBank/DDBJ databases">
        <authorList>
            <consortium name="DOE Joint Genome Institute"/>
            <person name="Kuo A."/>
            <person name="Miyauchi S."/>
            <person name="Kiss E."/>
            <person name="Drula E."/>
            <person name="Kohler A."/>
            <person name="Sanchez-Garcia M."/>
            <person name="Andreopoulos B."/>
            <person name="Barry K.W."/>
            <person name="Bonito G."/>
            <person name="Buee M."/>
            <person name="Carver A."/>
            <person name="Chen C."/>
            <person name="Cichocki N."/>
            <person name="Clum A."/>
            <person name="Culley D."/>
            <person name="Crous P.W."/>
            <person name="Fauchery L."/>
            <person name="Girlanda M."/>
            <person name="Hayes R."/>
            <person name="Keri Z."/>
            <person name="LaButti K."/>
            <person name="Lipzen A."/>
            <person name="Lombard V."/>
            <person name="Magnuson J."/>
            <person name="Maillard F."/>
            <person name="Morin E."/>
            <person name="Murat C."/>
            <person name="Nolan M."/>
            <person name="Ohm R."/>
            <person name="Pangilinan J."/>
            <person name="Pereira M."/>
            <person name="Perotto S."/>
            <person name="Peter M."/>
            <person name="Riley R."/>
            <person name="Sitrit Y."/>
            <person name="Stielow B."/>
            <person name="Szollosi G."/>
            <person name="Zifcakova L."/>
            <person name="Stursova M."/>
            <person name="Spatafora J.W."/>
            <person name="Tedersoo L."/>
            <person name="Vaario L.-M."/>
            <person name="Yamada A."/>
            <person name="Yan M."/>
            <person name="Wang P."/>
            <person name="Xu J."/>
            <person name="Bruns T."/>
            <person name="Baldrian P."/>
            <person name="Vilgalys R."/>
            <person name="Henrissat B."/>
            <person name="Grigoriev I.V."/>
            <person name="Hibbett D."/>
            <person name="Nagy L.G."/>
            <person name="Martin F.M."/>
        </authorList>
    </citation>
    <scope>NUCLEOTIDE SEQUENCE</scope>
    <source>
        <strain evidence="3">Prilba</strain>
    </source>
</reference>
<feature type="transmembrane region" description="Helical" evidence="1">
    <location>
        <begin position="35"/>
        <end position="56"/>
    </location>
</feature>
<dbReference type="EMBL" id="WHVB01000003">
    <property type="protein sequence ID" value="KAF8485302.1"/>
    <property type="molecule type" value="Genomic_DNA"/>
</dbReference>
<dbReference type="AlphaFoldDB" id="A0A9P5N3F7"/>
<evidence type="ECO:0000256" key="1">
    <source>
        <dbReference type="SAM" id="Phobius"/>
    </source>
</evidence>
<protein>
    <recommendedName>
        <fullName evidence="2">DUF6535 domain-containing protein</fullName>
    </recommendedName>
</protein>
<accession>A0A9P5N3F7</accession>
<dbReference type="OrthoDB" id="3219854at2759"/>
<evidence type="ECO:0000313" key="3">
    <source>
        <dbReference type="EMBL" id="KAF8485302.1"/>
    </source>
</evidence>
<keyword evidence="1" id="KW-0472">Membrane</keyword>
<keyword evidence="1" id="KW-0812">Transmembrane</keyword>
<feature type="transmembrane region" description="Helical" evidence="1">
    <location>
        <begin position="107"/>
        <end position="129"/>
    </location>
</feature>
<dbReference type="Pfam" id="PF20153">
    <property type="entry name" value="DUF6535"/>
    <property type="match status" value="1"/>
</dbReference>
<comment type="caution">
    <text evidence="3">The sequence shown here is derived from an EMBL/GenBank/DDBJ whole genome shotgun (WGS) entry which is preliminary data.</text>
</comment>
<proteinExistence type="predicted"/>
<gene>
    <name evidence="3" type="ORF">DFH94DRAFT_624919</name>
</gene>
<keyword evidence="4" id="KW-1185">Reference proteome</keyword>
<organism evidence="3 4">
    <name type="scientific">Russula ochroleuca</name>
    <dbReference type="NCBI Taxonomy" id="152965"/>
    <lineage>
        <taxon>Eukaryota</taxon>
        <taxon>Fungi</taxon>
        <taxon>Dikarya</taxon>
        <taxon>Basidiomycota</taxon>
        <taxon>Agaricomycotina</taxon>
        <taxon>Agaricomycetes</taxon>
        <taxon>Russulales</taxon>
        <taxon>Russulaceae</taxon>
        <taxon>Russula</taxon>
    </lineage>
</organism>
<evidence type="ECO:0000259" key="2">
    <source>
        <dbReference type="Pfam" id="PF20153"/>
    </source>
</evidence>
<feature type="transmembrane region" description="Helical" evidence="1">
    <location>
        <begin position="174"/>
        <end position="193"/>
    </location>
</feature>
<name>A0A9P5N3F7_9AGAM</name>
<reference evidence="3" key="2">
    <citation type="journal article" date="2020" name="Nat. Commun.">
        <title>Large-scale genome sequencing of mycorrhizal fungi provides insights into the early evolution of symbiotic traits.</title>
        <authorList>
            <person name="Miyauchi S."/>
            <person name="Kiss E."/>
            <person name="Kuo A."/>
            <person name="Drula E."/>
            <person name="Kohler A."/>
            <person name="Sanchez-Garcia M."/>
            <person name="Morin E."/>
            <person name="Andreopoulos B."/>
            <person name="Barry K.W."/>
            <person name="Bonito G."/>
            <person name="Buee M."/>
            <person name="Carver A."/>
            <person name="Chen C."/>
            <person name="Cichocki N."/>
            <person name="Clum A."/>
            <person name="Culley D."/>
            <person name="Crous P.W."/>
            <person name="Fauchery L."/>
            <person name="Girlanda M."/>
            <person name="Hayes R.D."/>
            <person name="Keri Z."/>
            <person name="LaButti K."/>
            <person name="Lipzen A."/>
            <person name="Lombard V."/>
            <person name="Magnuson J."/>
            <person name="Maillard F."/>
            <person name="Murat C."/>
            <person name="Nolan M."/>
            <person name="Ohm R.A."/>
            <person name="Pangilinan J."/>
            <person name="Pereira M.F."/>
            <person name="Perotto S."/>
            <person name="Peter M."/>
            <person name="Pfister S."/>
            <person name="Riley R."/>
            <person name="Sitrit Y."/>
            <person name="Stielow J.B."/>
            <person name="Szollosi G."/>
            <person name="Zifcakova L."/>
            <person name="Stursova M."/>
            <person name="Spatafora J.W."/>
            <person name="Tedersoo L."/>
            <person name="Vaario L.M."/>
            <person name="Yamada A."/>
            <person name="Yan M."/>
            <person name="Wang P."/>
            <person name="Xu J."/>
            <person name="Bruns T."/>
            <person name="Baldrian P."/>
            <person name="Vilgalys R."/>
            <person name="Dunand C."/>
            <person name="Henrissat B."/>
            <person name="Grigoriev I.V."/>
            <person name="Hibbett D."/>
            <person name="Nagy L.G."/>
            <person name="Martin F.M."/>
        </authorList>
    </citation>
    <scope>NUCLEOTIDE SEQUENCE</scope>
    <source>
        <strain evidence="3">Prilba</strain>
    </source>
</reference>
<keyword evidence="1" id="KW-1133">Transmembrane helix</keyword>
<sequence>MYLESAIAEDKNIADKIAEDEKMVESWKKDADRMLVFTGIFSAAVAALLVVSVPSIQQNPQDISAFYLAHIYQSSLPNGSQAFIPSSLSDPTKPFIPPTSGAWVNGLWFLSLVINLSCALLATLIQQWARRYLMAIYPRQLSSDSLRRSRISAFYMQGTTKLIVPWMIEAGPLLLHASLFLFFAGLSVFLFGLQLTIFKVVTTWIALCTSLYSYLTFMPFMPFIGEYSPYYTPLYTLVFSCFRCIR</sequence>
<dbReference type="InterPro" id="IPR045338">
    <property type="entry name" value="DUF6535"/>
</dbReference>
<dbReference type="Proteomes" id="UP000759537">
    <property type="component" value="Unassembled WGS sequence"/>
</dbReference>
<feature type="domain" description="DUF6535" evidence="2">
    <location>
        <begin position="18"/>
        <end position="191"/>
    </location>
</feature>
<feature type="transmembrane region" description="Helical" evidence="1">
    <location>
        <begin position="200"/>
        <end position="221"/>
    </location>
</feature>